<sequence>MKRHVVQKKYEYLRIIDRLEDDNLLVVIASIRDISDDWKTGNFNLLSRHSHSKEFPLDNIPKNIQGLTAVAPTQISPMEFLKLTKLYKNDVESFLIYNPN</sequence>
<evidence type="ECO:0000313" key="2">
    <source>
        <dbReference type="Proteomes" id="UP000251431"/>
    </source>
</evidence>
<dbReference type="RefSeq" id="WP_112118917.1">
    <property type="nucleotide sequence ID" value="NZ_UAQE01000008.1"/>
</dbReference>
<dbReference type="Proteomes" id="UP000251431">
    <property type="component" value="Unassembled WGS sequence"/>
</dbReference>
<reference evidence="1 2" key="1">
    <citation type="submission" date="2018-06" db="EMBL/GenBank/DDBJ databases">
        <authorList>
            <consortium name="Pathogen Informatics"/>
            <person name="Doyle S."/>
        </authorList>
    </citation>
    <scope>NUCLEOTIDE SEQUENCE [LARGE SCALE GENOMIC DNA]</scope>
    <source>
        <strain evidence="1 2">NCTC7582</strain>
    </source>
</reference>
<dbReference type="AlphaFoldDB" id="A0A2X1BX17"/>
<protein>
    <submittedName>
        <fullName evidence="1">Uncharacterized protein</fullName>
    </submittedName>
</protein>
<proteinExistence type="predicted"/>
<gene>
    <name evidence="1" type="ORF">NCTC7582_05209</name>
</gene>
<evidence type="ECO:0000313" key="1">
    <source>
        <dbReference type="EMBL" id="SPU40665.1"/>
    </source>
</evidence>
<dbReference type="EMBL" id="UAQE01000008">
    <property type="protein sequence ID" value="SPU40665.1"/>
    <property type="molecule type" value="Genomic_DNA"/>
</dbReference>
<accession>A0A2X1BX17</accession>
<name>A0A2X1BX17_9BACI</name>
<organism evidence="1 2">
    <name type="scientific">Lysinibacillus capsici</name>
    <dbReference type="NCBI Taxonomy" id="2115968"/>
    <lineage>
        <taxon>Bacteria</taxon>
        <taxon>Bacillati</taxon>
        <taxon>Bacillota</taxon>
        <taxon>Bacilli</taxon>
        <taxon>Bacillales</taxon>
        <taxon>Bacillaceae</taxon>
        <taxon>Lysinibacillus</taxon>
    </lineage>
</organism>